<dbReference type="Gene3D" id="3.20.20.20">
    <property type="entry name" value="Dihydropteroate synthase-like"/>
    <property type="match status" value="1"/>
</dbReference>
<evidence type="ECO:0000256" key="1">
    <source>
        <dbReference type="ARBA" id="ARBA00022485"/>
    </source>
</evidence>
<dbReference type="InterPro" id="IPR024264">
    <property type="entry name" value="DUF3786"/>
</dbReference>
<dbReference type="EMBL" id="CP061799">
    <property type="protein sequence ID" value="QTA78207.1"/>
    <property type="molecule type" value="Genomic_DNA"/>
</dbReference>
<evidence type="ECO:0000256" key="3">
    <source>
        <dbReference type="ARBA" id="ARBA00023004"/>
    </source>
</evidence>
<name>A0A975GEG9_9BACT</name>
<dbReference type="InterPro" id="IPR011005">
    <property type="entry name" value="Dihydropteroate_synth-like_sf"/>
</dbReference>
<feature type="domain" description="4Fe-4S" evidence="5">
    <location>
        <begin position="1"/>
        <end position="60"/>
    </location>
</feature>
<keyword evidence="1" id="KW-0004">4Fe-4S</keyword>
<gene>
    <name evidence="6" type="ORF">dnl_04240</name>
</gene>
<dbReference type="InterPro" id="IPR007202">
    <property type="entry name" value="4Fe-4S_dom"/>
</dbReference>
<keyword evidence="4" id="KW-0411">Iron-sulfur</keyword>
<dbReference type="Proteomes" id="UP000663720">
    <property type="component" value="Chromosome"/>
</dbReference>
<organism evidence="6 7">
    <name type="scientific">Desulfonema limicola</name>
    <dbReference type="NCBI Taxonomy" id="45656"/>
    <lineage>
        <taxon>Bacteria</taxon>
        <taxon>Pseudomonadati</taxon>
        <taxon>Thermodesulfobacteriota</taxon>
        <taxon>Desulfobacteria</taxon>
        <taxon>Desulfobacterales</taxon>
        <taxon>Desulfococcaceae</taxon>
        <taxon>Desulfonema</taxon>
    </lineage>
</organism>
<dbReference type="PROSITE" id="PS51656">
    <property type="entry name" value="4FE4S"/>
    <property type="match status" value="1"/>
</dbReference>
<keyword evidence="7" id="KW-1185">Reference proteome</keyword>
<dbReference type="GO" id="GO:0051539">
    <property type="term" value="F:4 iron, 4 sulfur cluster binding"/>
    <property type="evidence" value="ECO:0007669"/>
    <property type="project" value="UniProtKB-KW"/>
</dbReference>
<dbReference type="Pfam" id="PF12654">
    <property type="entry name" value="DUF3786"/>
    <property type="match status" value="1"/>
</dbReference>
<keyword evidence="3" id="KW-0408">Iron</keyword>
<protein>
    <submittedName>
        <fullName evidence="6">Fe-S cluster domain-containing protein, DUF3786</fullName>
    </submittedName>
</protein>
<reference evidence="6" key="1">
    <citation type="journal article" date="2021" name="Microb. Physiol.">
        <title>Proteogenomic Insights into the Physiology of Marine, Sulfate-Reducing, Filamentous Desulfonema limicola and Desulfonema magnum.</title>
        <authorList>
            <person name="Schnaars V."/>
            <person name="Wohlbrand L."/>
            <person name="Scheve S."/>
            <person name="Hinrichs C."/>
            <person name="Reinhardt R."/>
            <person name="Rabus R."/>
        </authorList>
    </citation>
    <scope>NUCLEOTIDE SEQUENCE</scope>
    <source>
        <strain evidence="6">5ac10</strain>
    </source>
</reference>
<dbReference type="RefSeq" id="WP_207690096.1">
    <property type="nucleotide sequence ID" value="NZ_CP061799.1"/>
</dbReference>
<dbReference type="KEGG" id="dli:dnl_04240"/>
<keyword evidence="2" id="KW-0479">Metal-binding</keyword>
<dbReference type="GO" id="GO:0046872">
    <property type="term" value="F:metal ion binding"/>
    <property type="evidence" value="ECO:0007669"/>
    <property type="project" value="UniProtKB-KW"/>
</dbReference>
<evidence type="ECO:0000256" key="2">
    <source>
        <dbReference type="ARBA" id="ARBA00022723"/>
    </source>
</evidence>
<proteinExistence type="predicted"/>
<evidence type="ECO:0000259" key="5">
    <source>
        <dbReference type="PROSITE" id="PS51656"/>
    </source>
</evidence>
<accession>A0A975GEG9</accession>
<dbReference type="AlphaFoldDB" id="A0A975GEG9"/>
<evidence type="ECO:0000256" key="4">
    <source>
        <dbReference type="ARBA" id="ARBA00023014"/>
    </source>
</evidence>
<sequence>MALSVVDLYKDVLPKTNCKDCGFPTCLAFASMVVSAKLGLKNCPHIAYELVEKYQKELDEQHAAGKWIKKDMAQDALVWAKERAASMKIQDLPERIGGELIGKGEDAALKLPYFNDFILIRNLTITKEQGEALNRWEQVFVYNHMAQGGKSLPTGKWKSLQEFPNTISKIKSMRSHVEEPLVNKFAGHVEELAKASKALGGIDMTDKNPSSDLAFYFKVLPRIPVMLMFWDKDMEDSFEAKAKLLFDETIIEHLDIESILFLSERLRQLICGDEDQAK</sequence>
<evidence type="ECO:0000313" key="7">
    <source>
        <dbReference type="Proteomes" id="UP000663720"/>
    </source>
</evidence>
<dbReference type="Pfam" id="PF04060">
    <property type="entry name" value="FeS"/>
    <property type="match status" value="1"/>
</dbReference>
<evidence type="ECO:0000313" key="6">
    <source>
        <dbReference type="EMBL" id="QTA78207.1"/>
    </source>
</evidence>